<reference evidence="3" key="1">
    <citation type="submission" date="2016-10" db="EMBL/GenBank/DDBJ databases">
        <authorList>
            <person name="Varghese N."/>
            <person name="Submissions S."/>
        </authorList>
    </citation>
    <scope>NUCLEOTIDE SEQUENCE [LARGE SCALE GENOMIC DNA]</scope>
    <source>
        <strain evidence="3">CGMCC 1.6992</strain>
    </source>
</reference>
<dbReference type="Pfam" id="PF09709">
    <property type="entry name" value="Cas_Csd1"/>
    <property type="match status" value="1"/>
</dbReference>
<evidence type="ECO:0000313" key="3">
    <source>
        <dbReference type="Proteomes" id="UP000199446"/>
    </source>
</evidence>
<dbReference type="NCBIfam" id="TIGR01863">
    <property type="entry name" value="cas_Csd1"/>
    <property type="match status" value="1"/>
</dbReference>
<sequence length="585" mass="65336">MLRELKEAFRRFRKEGVLLPPAYKKKNVSWFIRLEGGEARLEGPYGKREGIEPIPAPDRQRSGKASEGNLKPYLLVDDARYVLGVHEDGKEEEAKLLHRGFKELIQEAYCETQRQEVKEVLDFLDSPKLQQLQKEFQQRGGKPKDLLAFKVHGVLPTELEEVQAFWARHLAEEIQGDKGYCALCGNFGPVLRIFPREVVVLGQKCQLVSFNQKAFESFGKEQAANAPLCFTCASQVVDTLDHLIRSERHSRPLYREEEGGLRNQLAVFWLSEKVEVPLETPVDLEAILGAVLSGAPVQTPPADLTQLQELLATPWTGKAWPLNLDETRFHLAVLSANKGRLVVREWFAVSLGRLKETLGRFLEGTRLVRPWGEAPQPVPVGALVQALGDGNPGLVRGLLRTAYLGTPPPHALSLAIHLLRNPKTLTPEEREGWGRLHALVAALKLWLFYGKEEAKRMAELDKERKNPAYLSGRLLAVLEEAQKRASSYTLRRTLVDRFYGAASTTPAATFGVLLRLSTTAHLPKVGQELNQAVEEILSRLDEAGGFPRTLNLVGQAEFALGFYHQRAHFRANRAGKKGESAQGGS</sequence>
<dbReference type="InterPro" id="IPR010144">
    <property type="entry name" value="CRISPR-assoc_prot_Csd1-typ"/>
</dbReference>
<gene>
    <name evidence="2" type="ORF">SAMN04488243_1575</name>
</gene>
<dbReference type="OrthoDB" id="9778918at2"/>
<evidence type="ECO:0000256" key="1">
    <source>
        <dbReference type="SAM" id="MobiDB-lite"/>
    </source>
</evidence>
<dbReference type="RefSeq" id="WP_093008664.1">
    <property type="nucleotide sequence ID" value="NZ_FNBC01000057.1"/>
</dbReference>
<dbReference type="Proteomes" id="UP000199446">
    <property type="component" value="Unassembled WGS sequence"/>
</dbReference>
<evidence type="ECO:0000313" key="2">
    <source>
        <dbReference type="EMBL" id="SDF44684.1"/>
    </source>
</evidence>
<protein>
    <submittedName>
        <fullName evidence="2">CRISPR-associated protein, Csd1 family</fullName>
    </submittedName>
</protein>
<proteinExistence type="predicted"/>
<accession>A0A1G7L5R8</accession>
<feature type="region of interest" description="Disordered" evidence="1">
    <location>
        <begin position="44"/>
        <end position="67"/>
    </location>
</feature>
<dbReference type="AlphaFoldDB" id="A0A1G7L5R8"/>
<keyword evidence="3" id="KW-1185">Reference proteome</keyword>
<dbReference type="EMBL" id="FNBC01000057">
    <property type="protein sequence ID" value="SDF44684.1"/>
    <property type="molecule type" value="Genomic_DNA"/>
</dbReference>
<dbReference type="STRING" id="482827.SAMN04488243_1575"/>
<organism evidence="2 3">
    <name type="scientific">Thermus arciformis</name>
    <dbReference type="NCBI Taxonomy" id="482827"/>
    <lineage>
        <taxon>Bacteria</taxon>
        <taxon>Thermotogati</taxon>
        <taxon>Deinococcota</taxon>
        <taxon>Deinococci</taxon>
        <taxon>Thermales</taxon>
        <taxon>Thermaceae</taxon>
        <taxon>Thermus</taxon>
    </lineage>
</organism>
<name>A0A1G7L5R8_9DEIN</name>